<keyword evidence="4" id="KW-0804">Transcription</keyword>
<evidence type="ECO:0000256" key="4">
    <source>
        <dbReference type="ARBA" id="ARBA00023163"/>
    </source>
</evidence>
<sequence>MQLAWLQTFMAVYHTGSFTKAARELGVTQPTVTQQIRSMELEIGHRLFERTTRGTVPTPRATILAQDVRESMISLNAAIDRHFTPIDQNRPLRLGTTAELAASRVVPPLARLVADGTDVRVLTGVSHELLSRLGEGFLDMVISTTRPRRRGIEATPLCDEELVLVASPRLAEEMFPDGPGTGTGREPSKAVLITYAETLPLVREYWRVVFDREPDIHIGAVVPDLRAILAAVAAGAGISVLPRCLCEEALAEGAVVPLLRPEVPPINTLYLAVRNGALQDYRLSRIHSELLRTAQHWT</sequence>
<dbReference type="Gene3D" id="3.40.190.290">
    <property type="match status" value="1"/>
</dbReference>
<dbReference type="FunFam" id="1.10.10.10:FF:000001">
    <property type="entry name" value="LysR family transcriptional regulator"/>
    <property type="match status" value="1"/>
</dbReference>
<feature type="domain" description="HTH lysR-type" evidence="5">
    <location>
        <begin position="1"/>
        <end position="58"/>
    </location>
</feature>
<organism evidence="6 7">
    <name type="scientific">Streptomyces vietnamensis</name>
    <dbReference type="NCBI Taxonomy" id="362257"/>
    <lineage>
        <taxon>Bacteria</taxon>
        <taxon>Bacillati</taxon>
        <taxon>Actinomycetota</taxon>
        <taxon>Actinomycetes</taxon>
        <taxon>Kitasatosporales</taxon>
        <taxon>Streptomycetaceae</taxon>
        <taxon>Streptomyces</taxon>
    </lineage>
</organism>
<dbReference type="Pfam" id="PF00126">
    <property type="entry name" value="HTH_1"/>
    <property type="match status" value="1"/>
</dbReference>
<evidence type="ECO:0000313" key="6">
    <source>
        <dbReference type="EMBL" id="AJF68072.1"/>
    </source>
</evidence>
<gene>
    <name evidence="6" type="ORF">SVTN_30640</name>
</gene>
<dbReference type="InterPro" id="IPR000847">
    <property type="entry name" value="LysR_HTH_N"/>
</dbReference>
<accession>A0A0B5IC49</accession>
<dbReference type="InterPro" id="IPR036390">
    <property type="entry name" value="WH_DNA-bd_sf"/>
</dbReference>
<dbReference type="Proteomes" id="UP000031774">
    <property type="component" value="Chromosome"/>
</dbReference>
<keyword evidence="2" id="KW-0805">Transcription regulation</keyword>
<dbReference type="CDD" id="cd05466">
    <property type="entry name" value="PBP2_LTTR_substrate"/>
    <property type="match status" value="1"/>
</dbReference>
<dbReference type="STRING" id="362257.SVTN_30640"/>
<evidence type="ECO:0000256" key="3">
    <source>
        <dbReference type="ARBA" id="ARBA00023125"/>
    </source>
</evidence>
<dbReference type="SUPFAM" id="SSF46785">
    <property type="entry name" value="Winged helix' DNA-binding domain"/>
    <property type="match status" value="1"/>
</dbReference>
<dbReference type="PANTHER" id="PTHR30126">
    <property type="entry name" value="HTH-TYPE TRANSCRIPTIONAL REGULATOR"/>
    <property type="match status" value="1"/>
</dbReference>
<dbReference type="PANTHER" id="PTHR30126:SF39">
    <property type="entry name" value="HTH-TYPE TRANSCRIPTIONAL REGULATOR CYSL"/>
    <property type="match status" value="1"/>
</dbReference>
<dbReference type="KEGG" id="svt:SVTN_30640"/>
<dbReference type="PROSITE" id="PS50931">
    <property type="entry name" value="HTH_LYSR"/>
    <property type="match status" value="1"/>
</dbReference>
<dbReference type="GO" id="GO:0000976">
    <property type="term" value="F:transcription cis-regulatory region binding"/>
    <property type="evidence" value="ECO:0007669"/>
    <property type="project" value="TreeGrafter"/>
</dbReference>
<protein>
    <recommendedName>
        <fullName evidence="5">HTH lysR-type domain-containing protein</fullName>
    </recommendedName>
</protein>
<dbReference type="Pfam" id="PF03466">
    <property type="entry name" value="LysR_substrate"/>
    <property type="match status" value="1"/>
</dbReference>
<dbReference type="AlphaFoldDB" id="A0A0B5IC49"/>
<keyword evidence="3" id="KW-0238">DNA-binding</keyword>
<dbReference type="Gene3D" id="1.10.10.10">
    <property type="entry name" value="Winged helix-like DNA-binding domain superfamily/Winged helix DNA-binding domain"/>
    <property type="match status" value="1"/>
</dbReference>
<dbReference type="InterPro" id="IPR036388">
    <property type="entry name" value="WH-like_DNA-bd_sf"/>
</dbReference>
<dbReference type="GO" id="GO:0003700">
    <property type="term" value="F:DNA-binding transcription factor activity"/>
    <property type="evidence" value="ECO:0007669"/>
    <property type="project" value="InterPro"/>
</dbReference>
<dbReference type="EMBL" id="CP010407">
    <property type="protein sequence ID" value="AJF68072.1"/>
    <property type="molecule type" value="Genomic_DNA"/>
</dbReference>
<dbReference type="SUPFAM" id="SSF53850">
    <property type="entry name" value="Periplasmic binding protein-like II"/>
    <property type="match status" value="1"/>
</dbReference>
<name>A0A0B5IC49_9ACTN</name>
<dbReference type="PRINTS" id="PR00039">
    <property type="entry name" value="HTHLYSR"/>
</dbReference>
<evidence type="ECO:0000313" key="7">
    <source>
        <dbReference type="Proteomes" id="UP000031774"/>
    </source>
</evidence>
<dbReference type="RefSeq" id="WP_041132001.1">
    <property type="nucleotide sequence ID" value="NZ_CP010407.1"/>
</dbReference>
<comment type="similarity">
    <text evidence="1">Belongs to the LysR transcriptional regulatory family.</text>
</comment>
<dbReference type="HOGENOM" id="CLU_039613_5_0_11"/>
<evidence type="ECO:0000256" key="2">
    <source>
        <dbReference type="ARBA" id="ARBA00023015"/>
    </source>
</evidence>
<evidence type="ECO:0000256" key="1">
    <source>
        <dbReference type="ARBA" id="ARBA00009437"/>
    </source>
</evidence>
<proteinExistence type="inferred from homology"/>
<dbReference type="InterPro" id="IPR005119">
    <property type="entry name" value="LysR_subst-bd"/>
</dbReference>
<evidence type="ECO:0000259" key="5">
    <source>
        <dbReference type="PROSITE" id="PS50931"/>
    </source>
</evidence>
<keyword evidence="7" id="KW-1185">Reference proteome</keyword>
<reference evidence="6 7" key="1">
    <citation type="submission" date="2014-12" db="EMBL/GenBank/DDBJ databases">
        <title>Complete genome sequence of Streptomyces vietnamensis strain GIMV4.0001, a genetic manipulable producer of the benzoisochromanequinone antibiotic granaticin.</title>
        <authorList>
            <person name="Deng M.R."/>
            <person name="Guo J."/>
            <person name="Ma L.Y."/>
            <person name="Feng G.D."/>
            <person name="Mo C.Y."/>
            <person name="Zhu H.H."/>
        </authorList>
    </citation>
    <scope>NUCLEOTIDE SEQUENCE [LARGE SCALE GENOMIC DNA]</scope>
    <source>
        <strain evidence="7">GIMV4.0001</strain>
    </source>
</reference>